<evidence type="ECO:0000256" key="10">
    <source>
        <dbReference type="ARBA" id="ARBA00022723"/>
    </source>
</evidence>
<dbReference type="InterPro" id="IPR005467">
    <property type="entry name" value="His_kinase_dom"/>
</dbReference>
<keyword evidence="16" id="KW-0411">Iron-sulfur</keyword>
<dbReference type="InterPro" id="IPR019734">
    <property type="entry name" value="TPR_rpt"/>
</dbReference>
<dbReference type="PANTHER" id="PTHR24421:SF10">
    <property type="entry name" value="NITRATE_NITRITE SENSOR PROTEIN NARQ"/>
    <property type="match status" value="1"/>
</dbReference>
<evidence type="ECO:0000256" key="7">
    <source>
        <dbReference type="ARBA" id="ARBA00022490"/>
    </source>
</evidence>
<keyword evidence="13" id="KW-0067">ATP-binding</keyword>
<sequence>MGSHAQVPKRDQRAVDSLRRVVAQHPRDTHGTKALVTLMYNFLYNDTAQAGRYGRQAAKLALALNDQQRLARAYYNLATLAAMEGRLDESVRRHLVSARYFLAVGNPLWAGHNYANAGNRLSSTGRFEEAMRLSLRGLQLREAAHDTAAVADSYGNIGQIYLEQQNLPAAQKAYEESLRGWQQAGVTPYVVRCLNHLAIIHRDAGRLDRARRYVAQGLQTAGADSLAAASLLLTLAVLEQHQGRWAAALPLLRRVEANYQRQPPGRITPQGQADLFSIIGESLTKTRQLGQAAPYLRKALALARASNARQEESDALSGLANLAEAQGDFRAAFEYHRRHAALNDMLRAEAATRSVADIQTRYETEKKDARNRLQAAQLRTQQQIIRRQRLQLIGGLVIAALLAGLAYLLYNRHRLQQKVALEQERQLEERQRATAVLDAEEAERRRIGADLHDGVGQLLSVVKLNVNALHEELGTRLDQDQARRFGDALDLVDESVREVRSISHNLLPNALIKRGLARAVREFLDKVQQPGRLRIRLETLGLEETRLDPVVENALYRVIQELVQNIVKHAQASEMDLQLIRHEHELTLLVEDNGVGFSPDELGPDAGIGLRNIESRVAYLGGALHLDGRPGRGTTVTATIPLAAN</sequence>
<evidence type="ECO:0000256" key="18">
    <source>
        <dbReference type="ARBA" id="ARBA00030800"/>
    </source>
</evidence>
<dbReference type="SMART" id="SM00028">
    <property type="entry name" value="TPR"/>
    <property type="match status" value="5"/>
</dbReference>
<dbReference type="Gene3D" id="3.30.565.10">
    <property type="entry name" value="Histidine kinase-like ATPase, C-terminal domain"/>
    <property type="match status" value="1"/>
</dbReference>
<dbReference type="CDD" id="cd16917">
    <property type="entry name" value="HATPase_UhpB-NarQ-NarX-like"/>
    <property type="match status" value="1"/>
</dbReference>
<keyword evidence="9" id="KW-0808">Transferase</keyword>
<accession>A0ABP8HWT2</accession>
<dbReference type="Pfam" id="PF13374">
    <property type="entry name" value="TPR_10"/>
    <property type="match status" value="1"/>
</dbReference>
<evidence type="ECO:0000256" key="17">
    <source>
        <dbReference type="ARBA" id="ARBA00024827"/>
    </source>
</evidence>
<dbReference type="Gene3D" id="1.20.5.1930">
    <property type="match status" value="1"/>
</dbReference>
<dbReference type="EC" id="2.7.13.3" evidence="4"/>
<evidence type="ECO:0000256" key="16">
    <source>
        <dbReference type="ARBA" id="ARBA00023014"/>
    </source>
</evidence>
<keyword evidence="15" id="KW-0902">Two-component regulatory system</keyword>
<proteinExistence type="predicted"/>
<dbReference type="SMART" id="SM00387">
    <property type="entry name" value="HATPase_c"/>
    <property type="match status" value="1"/>
</dbReference>
<dbReference type="Proteomes" id="UP001501153">
    <property type="component" value="Unassembled WGS sequence"/>
</dbReference>
<evidence type="ECO:0000256" key="6">
    <source>
        <dbReference type="ARBA" id="ARBA00022485"/>
    </source>
</evidence>
<comment type="catalytic activity">
    <reaction evidence="1">
        <text>ATP + protein L-histidine = ADP + protein N-phospho-L-histidine.</text>
        <dbReference type="EC" id="2.7.13.3"/>
    </reaction>
</comment>
<evidence type="ECO:0000256" key="3">
    <source>
        <dbReference type="ARBA" id="ARBA00004496"/>
    </source>
</evidence>
<evidence type="ECO:0000256" key="1">
    <source>
        <dbReference type="ARBA" id="ARBA00000085"/>
    </source>
</evidence>
<evidence type="ECO:0000256" key="19">
    <source>
        <dbReference type="SAM" id="Phobius"/>
    </source>
</evidence>
<evidence type="ECO:0000256" key="14">
    <source>
        <dbReference type="ARBA" id="ARBA00023004"/>
    </source>
</evidence>
<dbReference type="PROSITE" id="PS50109">
    <property type="entry name" value="HIS_KIN"/>
    <property type="match status" value="1"/>
</dbReference>
<name>A0ABP8HWT2_9BACT</name>
<evidence type="ECO:0000259" key="20">
    <source>
        <dbReference type="PROSITE" id="PS50109"/>
    </source>
</evidence>
<dbReference type="InterPro" id="IPR011712">
    <property type="entry name" value="Sig_transdc_His_kin_sub3_dim/P"/>
</dbReference>
<dbReference type="InterPro" id="IPR050482">
    <property type="entry name" value="Sensor_HK_TwoCompSys"/>
</dbReference>
<keyword evidence="11" id="KW-0547">Nucleotide-binding</keyword>
<dbReference type="InterPro" id="IPR004358">
    <property type="entry name" value="Sig_transdc_His_kin-like_C"/>
</dbReference>
<dbReference type="PRINTS" id="PR00344">
    <property type="entry name" value="BCTRLSENSOR"/>
</dbReference>
<evidence type="ECO:0000313" key="21">
    <source>
        <dbReference type="EMBL" id="GAA4346388.1"/>
    </source>
</evidence>
<evidence type="ECO:0000256" key="8">
    <source>
        <dbReference type="ARBA" id="ARBA00022553"/>
    </source>
</evidence>
<feature type="domain" description="Histidine kinase" evidence="20">
    <location>
        <begin position="555"/>
        <end position="644"/>
    </location>
</feature>
<dbReference type="Pfam" id="PF13424">
    <property type="entry name" value="TPR_12"/>
    <property type="match status" value="1"/>
</dbReference>
<dbReference type="Gene3D" id="1.25.40.10">
    <property type="entry name" value="Tetratricopeptide repeat domain"/>
    <property type="match status" value="2"/>
</dbReference>
<evidence type="ECO:0000256" key="15">
    <source>
        <dbReference type="ARBA" id="ARBA00023012"/>
    </source>
</evidence>
<keyword evidence="7" id="KW-0963">Cytoplasm</keyword>
<comment type="cofactor">
    <cofactor evidence="2">
        <name>[4Fe-4S] cluster</name>
        <dbReference type="ChEBI" id="CHEBI:49883"/>
    </cofactor>
</comment>
<evidence type="ECO:0000256" key="11">
    <source>
        <dbReference type="ARBA" id="ARBA00022741"/>
    </source>
</evidence>
<evidence type="ECO:0000256" key="9">
    <source>
        <dbReference type="ARBA" id="ARBA00022679"/>
    </source>
</evidence>
<keyword evidence="6" id="KW-0004">4Fe-4S</keyword>
<dbReference type="SUPFAM" id="SSF48452">
    <property type="entry name" value="TPR-like"/>
    <property type="match status" value="2"/>
</dbReference>
<keyword evidence="10" id="KW-0479">Metal-binding</keyword>
<evidence type="ECO:0000256" key="13">
    <source>
        <dbReference type="ARBA" id="ARBA00022840"/>
    </source>
</evidence>
<evidence type="ECO:0000256" key="12">
    <source>
        <dbReference type="ARBA" id="ARBA00022777"/>
    </source>
</evidence>
<evidence type="ECO:0000256" key="4">
    <source>
        <dbReference type="ARBA" id="ARBA00012438"/>
    </source>
</evidence>
<dbReference type="EMBL" id="BAABGZ010000004">
    <property type="protein sequence ID" value="GAA4346388.1"/>
    <property type="molecule type" value="Genomic_DNA"/>
</dbReference>
<dbReference type="InterPro" id="IPR036890">
    <property type="entry name" value="HATPase_C_sf"/>
</dbReference>
<comment type="subcellular location">
    <subcellularLocation>
        <location evidence="3">Cytoplasm</location>
    </subcellularLocation>
</comment>
<comment type="function">
    <text evidence="17">Member of the two-component regulatory system NreB/NreC involved in the control of dissimilatory nitrate/nitrite reduction in response to oxygen. NreB functions as a direct oxygen sensor histidine kinase which is autophosphorylated, in the absence of oxygen, probably at the conserved histidine residue, and transfers its phosphate group probably to a conserved aspartate residue of NreC. NreB/NreC activates the expression of the nitrate (narGHJI) and nitrite (nir) reductase operons, as well as the putative nitrate transporter gene narT.</text>
</comment>
<keyword evidence="19" id="KW-0812">Transmembrane</keyword>
<keyword evidence="19" id="KW-1133">Transmembrane helix</keyword>
<dbReference type="Pfam" id="PF07730">
    <property type="entry name" value="HisKA_3"/>
    <property type="match status" value="1"/>
</dbReference>
<reference evidence="22" key="1">
    <citation type="journal article" date="2019" name="Int. J. Syst. Evol. Microbiol.">
        <title>The Global Catalogue of Microorganisms (GCM) 10K type strain sequencing project: providing services to taxonomists for standard genome sequencing and annotation.</title>
        <authorList>
            <consortium name="The Broad Institute Genomics Platform"/>
            <consortium name="The Broad Institute Genome Sequencing Center for Infectious Disease"/>
            <person name="Wu L."/>
            <person name="Ma J."/>
        </authorList>
    </citation>
    <scope>NUCLEOTIDE SEQUENCE [LARGE SCALE GENOMIC DNA]</scope>
    <source>
        <strain evidence="22">JCM 17923</strain>
    </source>
</reference>
<keyword evidence="8" id="KW-0597">Phosphoprotein</keyword>
<dbReference type="InterPro" id="IPR011990">
    <property type="entry name" value="TPR-like_helical_dom_sf"/>
</dbReference>
<feature type="transmembrane region" description="Helical" evidence="19">
    <location>
        <begin position="390"/>
        <end position="410"/>
    </location>
</feature>
<dbReference type="PANTHER" id="PTHR24421">
    <property type="entry name" value="NITRATE/NITRITE SENSOR PROTEIN NARX-RELATED"/>
    <property type="match status" value="1"/>
</dbReference>
<comment type="caution">
    <text evidence="21">The sequence shown here is derived from an EMBL/GenBank/DDBJ whole genome shotgun (WGS) entry which is preliminary data.</text>
</comment>
<organism evidence="21 22">
    <name type="scientific">Hymenobacter saemangeumensis</name>
    <dbReference type="NCBI Taxonomy" id="1084522"/>
    <lineage>
        <taxon>Bacteria</taxon>
        <taxon>Pseudomonadati</taxon>
        <taxon>Bacteroidota</taxon>
        <taxon>Cytophagia</taxon>
        <taxon>Cytophagales</taxon>
        <taxon>Hymenobacteraceae</taxon>
        <taxon>Hymenobacter</taxon>
    </lineage>
</organism>
<keyword evidence="19" id="KW-0472">Membrane</keyword>
<evidence type="ECO:0000256" key="2">
    <source>
        <dbReference type="ARBA" id="ARBA00001966"/>
    </source>
</evidence>
<evidence type="ECO:0000256" key="5">
    <source>
        <dbReference type="ARBA" id="ARBA00017322"/>
    </source>
</evidence>
<dbReference type="Pfam" id="PF02518">
    <property type="entry name" value="HATPase_c"/>
    <property type="match status" value="1"/>
</dbReference>
<keyword evidence="14" id="KW-0408">Iron</keyword>
<keyword evidence="22" id="KW-1185">Reference proteome</keyword>
<evidence type="ECO:0000313" key="22">
    <source>
        <dbReference type="Proteomes" id="UP001501153"/>
    </source>
</evidence>
<protein>
    <recommendedName>
        <fullName evidence="5">Oxygen sensor histidine kinase NreB</fullName>
        <ecNumber evidence="4">2.7.13.3</ecNumber>
    </recommendedName>
    <alternativeName>
        <fullName evidence="18">Nitrogen regulation protein B</fullName>
    </alternativeName>
</protein>
<keyword evidence="12" id="KW-0418">Kinase</keyword>
<dbReference type="InterPro" id="IPR003594">
    <property type="entry name" value="HATPase_dom"/>
</dbReference>
<dbReference type="SUPFAM" id="SSF55874">
    <property type="entry name" value="ATPase domain of HSP90 chaperone/DNA topoisomerase II/histidine kinase"/>
    <property type="match status" value="1"/>
</dbReference>
<gene>
    <name evidence="21" type="ORF">GCM10023185_00780</name>
</gene>